<feature type="compositionally biased region" description="Low complexity" evidence="5">
    <location>
        <begin position="27"/>
        <end position="43"/>
    </location>
</feature>
<accession>A0ABU6FH80</accession>
<comment type="caution">
    <text evidence="8">The sequence shown here is derived from an EMBL/GenBank/DDBJ whole genome shotgun (WGS) entry which is preliminary data.</text>
</comment>
<evidence type="ECO:0000259" key="7">
    <source>
        <dbReference type="Pfam" id="PF05154"/>
    </source>
</evidence>
<feature type="compositionally biased region" description="Low complexity" evidence="5">
    <location>
        <begin position="77"/>
        <end position="94"/>
    </location>
</feature>
<feature type="compositionally biased region" description="Pro residues" evidence="5">
    <location>
        <begin position="64"/>
        <end position="76"/>
    </location>
</feature>
<organism evidence="8 9">
    <name type="scientific">Streptomyces endophyticus</name>
    <dbReference type="NCBI Taxonomy" id="714166"/>
    <lineage>
        <taxon>Bacteria</taxon>
        <taxon>Bacillati</taxon>
        <taxon>Actinomycetota</taxon>
        <taxon>Actinomycetes</taxon>
        <taxon>Kitasatosporales</taxon>
        <taxon>Streptomycetaceae</taxon>
        <taxon>Streptomyces</taxon>
    </lineage>
</organism>
<feature type="transmembrane region" description="Helical" evidence="6">
    <location>
        <begin position="143"/>
        <end position="161"/>
    </location>
</feature>
<keyword evidence="4 6" id="KW-0472">Membrane</keyword>
<feature type="transmembrane region" description="Helical" evidence="6">
    <location>
        <begin position="167"/>
        <end position="188"/>
    </location>
</feature>
<sequence>MSDNNPYGQPPKDQSGGNPYNQPPADQPGQPYGYPQQGSQPGYGTPPPGQPGQPGQPQGQPGYGTPPPGQPGPPQGQPGQPGQPSYGYPYPGSAPAGGGAYPPPPGPGMGAPNMGPGMGMPYDPAAPYGYDPYGRPYSDKTKLAAGLLGIFLGSFGAGRFYTGHTGMAVTMLIVSVVTCGLGGIWGLIDGIMMLAGGNATDSQGRLLRDS</sequence>
<evidence type="ECO:0000256" key="2">
    <source>
        <dbReference type="ARBA" id="ARBA00022692"/>
    </source>
</evidence>
<evidence type="ECO:0000256" key="3">
    <source>
        <dbReference type="ARBA" id="ARBA00022989"/>
    </source>
</evidence>
<evidence type="ECO:0000256" key="1">
    <source>
        <dbReference type="ARBA" id="ARBA00004141"/>
    </source>
</evidence>
<name>A0ABU6FH80_9ACTN</name>
<proteinExistence type="predicted"/>
<evidence type="ECO:0000313" key="8">
    <source>
        <dbReference type="EMBL" id="MEB8343385.1"/>
    </source>
</evidence>
<evidence type="ECO:0000256" key="4">
    <source>
        <dbReference type="ARBA" id="ARBA00023136"/>
    </source>
</evidence>
<dbReference type="EMBL" id="JAOZYC010000191">
    <property type="protein sequence ID" value="MEB8343385.1"/>
    <property type="molecule type" value="Genomic_DNA"/>
</dbReference>
<dbReference type="RefSeq" id="WP_326023056.1">
    <property type="nucleotide sequence ID" value="NZ_JAOZYC010000191.1"/>
</dbReference>
<keyword evidence="9" id="KW-1185">Reference proteome</keyword>
<gene>
    <name evidence="8" type="ORF">OKJ99_38430</name>
</gene>
<feature type="domain" description="TM2" evidence="7">
    <location>
        <begin position="139"/>
        <end position="191"/>
    </location>
</feature>
<dbReference type="InterPro" id="IPR007829">
    <property type="entry name" value="TM2"/>
</dbReference>
<reference evidence="8 9" key="1">
    <citation type="submission" date="2022-10" db="EMBL/GenBank/DDBJ databases">
        <authorList>
            <person name="Xie J."/>
            <person name="Shen N."/>
        </authorList>
    </citation>
    <scope>NUCLEOTIDE SEQUENCE [LARGE SCALE GENOMIC DNA]</scope>
    <source>
        <strain evidence="8 9">YIM65594</strain>
    </source>
</reference>
<keyword evidence="2 6" id="KW-0812">Transmembrane</keyword>
<evidence type="ECO:0000256" key="5">
    <source>
        <dbReference type="SAM" id="MobiDB-lite"/>
    </source>
</evidence>
<dbReference type="Pfam" id="PF05154">
    <property type="entry name" value="TM2"/>
    <property type="match status" value="1"/>
</dbReference>
<evidence type="ECO:0000313" key="9">
    <source>
        <dbReference type="Proteomes" id="UP001354931"/>
    </source>
</evidence>
<dbReference type="Proteomes" id="UP001354931">
    <property type="component" value="Unassembled WGS sequence"/>
</dbReference>
<comment type="subcellular location">
    <subcellularLocation>
        <location evidence="1">Membrane</location>
        <topology evidence="1">Multi-pass membrane protein</topology>
    </subcellularLocation>
</comment>
<protein>
    <submittedName>
        <fullName evidence="8">TM2 domain-containing protein</fullName>
    </submittedName>
</protein>
<feature type="region of interest" description="Disordered" evidence="5">
    <location>
        <begin position="1"/>
        <end position="104"/>
    </location>
</feature>
<evidence type="ECO:0000256" key="6">
    <source>
        <dbReference type="SAM" id="Phobius"/>
    </source>
</evidence>
<keyword evidence="3 6" id="KW-1133">Transmembrane helix</keyword>